<accession>A0A176S3I8</accession>
<evidence type="ECO:0000313" key="1">
    <source>
        <dbReference type="EMBL" id="OAD22497.1"/>
    </source>
</evidence>
<gene>
    <name evidence="1" type="ORF">THIOM_001698</name>
</gene>
<comment type="caution">
    <text evidence="1">The sequence shown here is derived from an EMBL/GenBank/DDBJ whole genome shotgun (WGS) entry which is preliminary data.</text>
</comment>
<keyword evidence="2" id="KW-1185">Reference proteome</keyword>
<dbReference type="AlphaFoldDB" id="A0A176S3I8"/>
<evidence type="ECO:0000313" key="2">
    <source>
        <dbReference type="Proteomes" id="UP000076962"/>
    </source>
</evidence>
<feature type="non-terminal residue" evidence="1">
    <location>
        <position position="243"/>
    </location>
</feature>
<sequence>MDILAKGVLSYKGSRTVTFGGDGKDFQISVDLWRDNKRLATKTIEFEIELIPEQAKPPLVTYHPAVKKLEFKKSERVDIGTFKFESQAGHHFAHLFADSFNLRSYKDNLPLANDNAVALSAQDGNIVVSPFETSDVDIAVLCDGKVIPNPKPPSQDYSFNLLGEFAPGSKPSNHWFSLYRDLTRANLHLDIVQSKTTHRIHWDQQGHPTCRLVKNRIVETEGELLLRGHHLKDQQILVLPSSA</sequence>
<protein>
    <submittedName>
        <fullName evidence="1">Uncharacterized protein</fullName>
    </submittedName>
</protein>
<name>A0A176S3I8_9GAMM</name>
<dbReference type="EMBL" id="LUTY01000912">
    <property type="protein sequence ID" value="OAD22497.1"/>
    <property type="molecule type" value="Genomic_DNA"/>
</dbReference>
<reference evidence="1 2" key="1">
    <citation type="submission" date="2016-05" db="EMBL/GenBank/DDBJ databases">
        <title>Single-cell genome of chain-forming Candidatus Thiomargarita nelsonii and comparison to other large sulfur-oxidizing bacteria.</title>
        <authorList>
            <person name="Winkel M."/>
            <person name="Salman V."/>
            <person name="Woyke T."/>
            <person name="Schulz-Vogt H."/>
            <person name="Richter M."/>
            <person name="Flood B."/>
            <person name="Bailey J."/>
            <person name="Amann R."/>
            <person name="Mussmann M."/>
        </authorList>
    </citation>
    <scope>NUCLEOTIDE SEQUENCE [LARGE SCALE GENOMIC DNA]</scope>
    <source>
        <strain evidence="1 2">THI036</strain>
    </source>
</reference>
<organism evidence="1 2">
    <name type="scientific">Candidatus Thiomargarita nelsonii</name>
    <dbReference type="NCBI Taxonomy" id="1003181"/>
    <lineage>
        <taxon>Bacteria</taxon>
        <taxon>Pseudomonadati</taxon>
        <taxon>Pseudomonadota</taxon>
        <taxon>Gammaproteobacteria</taxon>
        <taxon>Thiotrichales</taxon>
        <taxon>Thiotrichaceae</taxon>
        <taxon>Thiomargarita</taxon>
    </lineage>
</organism>
<proteinExistence type="predicted"/>
<dbReference type="Proteomes" id="UP000076962">
    <property type="component" value="Unassembled WGS sequence"/>
</dbReference>